<gene>
    <name evidence="1" type="ORF">RSOLAG22IIIB_10488</name>
</gene>
<evidence type="ECO:0000313" key="2">
    <source>
        <dbReference type="Proteomes" id="UP000044841"/>
    </source>
</evidence>
<reference evidence="1 2" key="1">
    <citation type="submission" date="2015-07" db="EMBL/GenBank/DDBJ databases">
        <authorList>
            <person name="Noorani M."/>
        </authorList>
    </citation>
    <scope>NUCLEOTIDE SEQUENCE [LARGE SCALE GENOMIC DNA]</scope>
    <source>
        <strain evidence="1">BBA 69670</strain>
    </source>
</reference>
<accession>A0A0K6G3T7</accession>
<proteinExistence type="predicted"/>
<sequence>MNTVLEPRATARDGPPFYCMYLGPVQGVWKNRQNIEIITSTFSKGHHLKGCVVYSWVEARYVLAASRSFKDILESRGGWPLLYRVLLDLFGEQSAFILGPNILSELGKYVKNQQQPDSILLQVIKCAQANVSTVSELLAYLPAADAPRLWARASIAPSIAPNPPLHRLRITSTMYWKPFRLPRSGKLLAIDYEIYERMVLIDTQLLAHLNPSPADDTSDREGVEESRA</sequence>
<keyword evidence="2" id="KW-1185">Reference proteome</keyword>
<dbReference type="Proteomes" id="UP000044841">
    <property type="component" value="Unassembled WGS sequence"/>
</dbReference>
<dbReference type="AlphaFoldDB" id="A0A0K6G3T7"/>
<dbReference type="EMBL" id="CYGV01001340">
    <property type="protein sequence ID" value="CUA73044.1"/>
    <property type="molecule type" value="Genomic_DNA"/>
</dbReference>
<protein>
    <submittedName>
        <fullName evidence="1">Uncharacterized protein</fullName>
    </submittedName>
</protein>
<name>A0A0K6G3T7_9AGAM</name>
<evidence type="ECO:0000313" key="1">
    <source>
        <dbReference type="EMBL" id="CUA73044.1"/>
    </source>
</evidence>
<organism evidence="1 2">
    <name type="scientific">Rhizoctonia solani</name>
    <dbReference type="NCBI Taxonomy" id="456999"/>
    <lineage>
        <taxon>Eukaryota</taxon>
        <taxon>Fungi</taxon>
        <taxon>Dikarya</taxon>
        <taxon>Basidiomycota</taxon>
        <taxon>Agaricomycotina</taxon>
        <taxon>Agaricomycetes</taxon>
        <taxon>Cantharellales</taxon>
        <taxon>Ceratobasidiaceae</taxon>
        <taxon>Rhizoctonia</taxon>
    </lineage>
</organism>